<comment type="function">
    <text evidence="5">Subunit of the V1 complex of vacuolar(H+)-ATPase (V-ATPase), a multisubunit enzyme composed of a peripheral complex (V1) that hydrolyzes ATP and a membrane integral complex (V0) that translocates protons. V-ATPase is responsible for acidifying and maintaining the pH of intracellular compartments and in some cell types, is targeted to the plasma membrane, where it is responsible for acidifying the extracellular environment.</text>
</comment>
<evidence type="ECO:0000256" key="4">
    <source>
        <dbReference type="ARBA" id="ARBA00023065"/>
    </source>
</evidence>
<evidence type="ECO:0000256" key="6">
    <source>
        <dbReference type="ARBA" id="ARBA00046957"/>
    </source>
</evidence>
<comment type="subunit">
    <text evidence="6">V-ATPase is a heteromultimeric enzyme made up of two complexes: the ATP-hydrolytic V1 complex and the proton translocation V0 complex. The V1 complex consists of three catalytic AB heterodimers that form a heterohexamer, three peripheral stalks each consisting of EG heterodimers, one central rotor including subunits D and F, and the regulatory subunits C and H. The proton translocation complex V0 consists of the proton transport subunit a, a ring of proteolipid subunits c9c'', rotary subunit d, subunits e and f, and the accessory subunits VhaAC45 and ATP6AP2.</text>
</comment>
<keyword evidence="3" id="KW-0375">Hydrogen ion transport</keyword>
<proteinExistence type="inferred from homology"/>
<dbReference type="Pfam" id="PF01990">
    <property type="entry name" value="ATP-synt_F"/>
    <property type="match status" value="1"/>
</dbReference>
<keyword evidence="2" id="KW-0813">Transport</keyword>
<gene>
    <name evidence="7" type="ORF">NQ317_018774</name>
</gene>
<evidence type="ECO:0000256" key="1">
    <source>
        <dbReference type="ARBA" id="ARBA00010148"/>
    </source>
</evidence>
<dbReference type="InterPro" id="IPR008218">
    <property type="entry name" value="ATPase_V1-cplx_f_g_su"/>
</dbReference>
<dbReference type="PANTHER" id="PTHR13861">
    <property type="entry name" value="VACUOLAR ATP SYNTHASE SUBUNIT F"/>
    <property type="match status" value="1"/>
</dbReference>
<organism evidence="7 8">
    <name type="scientific">Molorchus minor</name>
    <dbReference type="NCBI Taxonomy" id="1323400"/>
    <lineage>
        <taxon>Eukaryota</taxon>
        <taxon>Metazoa</taxon>
        <taxon>Ecdysozoa</taxon>
        <taxon>Arthropoda</taxon>
        <taxon>Hexapoda</taxon>
        <taxon>Insecta</taxon>
        <taxon>Pterygota</taxon>
        <taxon>Neoptera</taxon>
        <taxon>Endopterygota</taxon>
        <taxon>Coleoptera</taxon>
        <taxon>Polyphaga</taxon>
        <taxon>Cucujiformia</taxon>
        <taxon>Chrysomeloidea</taxon>
        <taxon>Cerambycidae</taxon>
        <taxon>Lamiinae</taxon>
        <taxon>Monochamini</taxon>
        <taxon>Molorchus</taxon>
    </lineage>
</organism>
<sequence>MSKFLYDIKEESESSLSLESQSTQATACDPTYLISIIGDEDTCVGYLLGGIGEVDDEEQPNYFIVDQNTKDLDVELAIKRFVRRGDIGIILITKDAAEKVPNMLHAFEYNKALPMVIKIPGKNGPYDVNVDQYLRKLKEINGWLLNYVGCSFKSFAFLDNERQLTNFIENVGLVWYCQIFNSIDKSGRACGCEESVVSMHPSTLVNVTTAYWIVITQNRS</sequence>
<comment type="similarity">
    <text evidence="1">Belongs to the V-ATPase F subunit family.</text>
</comment>
<dbReference type="InterPro" id="IPR036906">
    <property type="entry name" value="ATPase_V1_fsu_sf"/>
</dbReference>
<comment type="caution">
    <text evidence="7">The sequence shown here is derived from an EMBL/GenBank/DDBJ whole genome shotgun (WGS) entry which is preliminary data.</text>
</comment>
<evidence type="ECO:0000313" key="7">
    <source>
        <dbReference type="EMBL" id="KAJ8952039.1"/>
    </source>
</evidence>
<keyword evidence="8" id="KW-1185">Reference proteome</keyword>
<dbReference type="PANTHER" id="PTHR13861:SF2">
    <property type="entry name" value="V-TYPE PROTON ATPASE SUBUNIT F"/>
    <property type="match status" value="1"/>
</dbReference>
<reference evidence="7" key="1">
    <citation type="journal article" date="2023" name="Insect Mol. Biol.">
        <title>Genome sequencing provides insights into the evolution of gene families encoding plant cell wall-degrading enzymes in longhorned beetles.</title>
        <authorList>
            <person name="Shin N.R."/>
            <person name="Okamura Y."/>
            <person name="Kirsch R."/>
            <person name="Pauchet Y."/>
        </authorList>
    </citation>
    <scope>NUCLEOTIDE SEQUENCE</scope>
    <source>
        <strain evidence="7">MMC_N1</strain>
    </source>
</reference>
<dbReference type="InterPro" id="IPR005772">
    <property type="entry name" value="ATPase_V1-cplx_fsu_euk"/>
</dbReference>
<dbReference type="EMBL" id="JAPWTJ010003772">
    <property type="protein sequence ID" value="KAJ8952039.1"/>
    <property type="molecule type" value="Genomic_DNA"/>
</dbReference>
<accession>A0ABQ9IQE9</accession>
<protein>
    <recommendedName>
        <fullName evidence="9">V-type proton ATPase subunit F</fullName>
    </recommendedName>
</protein>
<evidence type="ECO:0000256" key="3">
    <source>
        <dbReference type="ARBA" id="ARBA00022781"/>
    </source>
</evidence>
<evidence type="ECO:0000313" key="8">
    <source>
        <dbReference type="Proteomes" id="UP001162164"/>
    </source>
</evidence>
<evidence type="ECO:0000256" key="2">
    <source>
        <dbReference type="ARBA" id="ARBA00022448"/>
    </source>
</evidence>
<keyword evidence="4" id="KW-0406">Ion transport</keyword>
<dbReference type="SUPFAM" id="SSF159468">
    <property type="entry name" value="AtpF-like"/>
    <property type="match status" value="1"/>
</dbReference>
<dbReference type="Proteomes" id="UP001162164">
    <property type="component" value="Unassembled WGS sequence"/>
</dbReference>
<evidence type="ECO:0008006" key="9">
    <source>
        <dbReference type="Google" id="ProtNLM"/>
    </source>
</evidence>
<dbReference type="NCBIfam" id="TIGR01101">
    <property type="entry name" value="V_ATP_synt_F"/>
    <property type="match status" value="1"/>
</dbReference>
<evidence type="ECO:0000256" key="5">
    <source>
        <dbReference type="ARBA" id="ARBA00045737"/>
    </source>
</evidence>
<dbReference type="Gene3D" id="3.40.50.10580">
    <property type="entry name" value="ATPase, V1 complex, subunit F"/>
    <property type="match status" value="1"/>
</dbReference>
<name>A0ABQ9IQE9_9CUCU</name>